<dbReference type="Gene3D" id="1.10.10.2830">
    <property type="match status" value="1"/>
</dbReference>
<keyword evidence="3" id="KW-0614">Plasmid</keyword>
<dbReference type="GO" id="GO:0005694">
    <property type="term" value="C:chromosome"/>
    <property type="evidence" value="ECO:0007669"/>
    <property type="project" value="TreeGrafter"/>
</dbReference>
<dbReference type="InterPro" id="IPR050336">
    <property type="entry name" value="Chromosome_partition/occlusion"/>
</dbReference>
<dbReference type="EMBL" id="CP002357">
    <property type="protein sequence ID" value="ADR35334.1"/>
    <property type="molecule type" value="Genomic_DNA"/>
</dbReference>
<evidence type="ECO:0000313" key="3">
    <source>
        <dbReference type="EMBL" id="ADR35334.1"/>
    </source>
</evidence>
<reference evidence="3 4" key="1">
    <citation type="journal article" date="2012" name="Stand. Genomic Sci.">
        <title>Complete genome sequence of the sulfur compounds oxidizing chemolithoautotroph Sulfuricurvum kujiense type strain (YK-1(T)).</title>
        <authorList>
            <person name="Han C."/>
            <person name="Kotsyurbenko O."/>
            <person name="Chertkov O."/>
            <person name="Held B."/>
            <person name="Lapidus A."/>
            <person name="Nolan M."/>
            <person name="Lucas S."/>
            <person name="Hammon N."/>
            <person name="Deshpande S."/>
            <person name="Cheng J.F."/>
            <person name="Tapia R."/>
            <person name="Goodwin L.A."/>
            <person name="Pitluck S."/>
            <person name="Liolios K."/>
            <person name="Pagani I."/>
            <person name="Ivanova N."/>
            <person name="Mavromatis K."/>
            <person name="Mikhailova N."/>
            <person name="Pati A."/>
            <person name="Chen A."/>
            <person name="Palaniappan K."/>
            <person name="Land M."/>
            <person name="Hauser L."/>
            <person name="Chang Y.J."/>
            <person name="Jeffries C.D."/>
            <person name="Brambilla E.M."/>
            <person name="Rohde M."/>
            <person name="Spring S."/>
            <person name="Sikorski J."/>
            <person name="Goker M."/>
            <person name="Woyke T."/>
            <person name="Bristow J."/>
            <person name="Eisen J.A."/>
            <person name="Markowitz V."/>
            <person name="Hugenholtz P."/>
            <person name="Kyrpides N.C."/>
            <person name="Klenk H.P."/>
            <person name="Detter J.C."/>
        </authorList>
    </citation>
    <scope>NUCLEOTIDE SEQUENCE [LARGE SCALE GENOMIC DNA]</scope>
    <source>
        <strain evidence="4">ATCC BAA-921 / DSM 16994 / JCM 11577 / YK-1</strain>
    </source>
</reference>
<dbReference type="Gene3D" id="3.90.1530.30">
    <property type="match status" value="1"/>
</dbReference>
<dbReference type="SUPFAM" id="SSF109709">
    <property type="entry name" value="KorB DNA-binding domain-like"/>
    <property type="match status" value="1"/>
</dbReference>
<dbReference type="PANTHER" id="PTHR33375:SF1">
    <property type="entry name" value="CHROMOSOME-PARTITIONING PROTEIN PARB-RELATED"/>
    <property type="match status" value="1"/>
</dbReference>
<dbReference type="PANTHER" id="PTHR33375">
    <property type="entry name" value="CHROMOSOME-PARTITIONING PROTEIN PARB-RELATED"/>
    <property type="match status" value="1"/>
</dbReference>
<dbReference type="SMART" id="SM00470">
    <property type="entry name" value="ParB"/>
    <property type="match status" value="1"/>
</dbReference>
<accession>E4U3R8</accession>
<protein>
    <submittedName>
        <fullName evidence="3">ParB-like partition protein</fullName>
    </submittedName>
</protein>
<name>E4U3R8_SULKY</name>
<sequence length="321" mass="36777">MAKMKFERKGAFAAVVEEENAKVEAALKEVEKRVSTNDVVMIDIDMITNPKKHDRVGYSQSTINEMALSFNEVGQLQPIVVRTLPSGKYERIIGFRRILAAKEAKWGQIKAIVLDNISDDIAALMMLSENMHREDPNIYDQTIKLIEFISISMGIGEEELIKLLYRFRNFDSNRLDGLEEGEKEAREKIEIILERTAKITLRTMSDRLRVLSLDEDIIHAMRERGLSYINAVEINKVKNDESRRVLLERAIEERPSKNEVIAWVKALKPDEVTENSKEGVVEMAKKLTKGITAKSIKNLAKADQDKLMDYLKKIDEILKNQ</sequence>
<dbReference type="KEGG" id="sku:Sulku_2684"/>
<evidence type="ECO:0000256" key="1">
    <source>
        <dbReference type="ARBA" id="ARBA00006295"/>
    </source>
</evidence>
<dbReference type="GO" id="GO:0003677">
    <property type="term" value="F:DNA binding"/>
    <property type="evidence" value="ECO:0007669"/>
    <property type="project" value="InterPro"/>
</dbReference>
<keyword evidence="4" id="KW-1185">Reference proteome</keyword>
<dbReference type="InterPro" id="IPR036086">
    <property type="entry name" value="ParB/Sulfiredoxin_sf"/>
</dbReference>
<dbReference type="OrthoDB" id="5347887at2"/>
<dbReference type="Proteomes" id="UP000008721">
    <property type="component" value="Plasmid pSULKU02"/>
</dbReference>
<dbReference type="InterPro" id="IPR004437">
    <property type="entry name" value="ParB/RepB/Spo0J"/>
</dbReference>
<gene>
    <name evidence="3" type="ordered locus">Sulku_2684</name>
</gene>
<comment type="similarity">
    <text evidence="1">Belongs to the ParB family.</text>
</comment>
<dbReference type="GO" id="GO:0007059">
    <property type="term" value="P:chromosome segregation"/>
    <property type="evidence" value="ECO:0007669"/>
    <property type="project" value="TreeGrafter"/>
</dbReference>
<feature type="domain" description="ParB-like N-terminal" evidence="2">
    <location>
        <begin position="40"/>
        <end position="131"/>
    </location>
</feature>
<organism evidence="3 4">
    <name type="scientific">Sulfuricurvum kujiense (strain ATCC BAA-921 / DSM 16994 / JCM 11577 / YK-1)</name>
    <dbReference type="NCBI Taxonomy" id="709032"/>
    <lineage>
        <taxon>Bacteria</taxon>
        <taxon>Pseudomonadati</taxon>
        <taxon>Campylobacterota</taxon>
        <taxon>Epsilonproteobacteria</taxon>
        <taxon>Campylobacterales</taxon>
        <taxon>Sulfurimonadaceae</taxon>
        <taxon>Sulfuricurvum</taxon>
    </lineage>
</organism>
<geneLocation type="plasmid" evidence="3 4">
    <name>pSULKU02</name>
</geneLocation>
<dbReference type="InterPro" id="IPR003115">
    <property type="entry name" value="ParB_N"/>
</dbReference>
<dbReference type="HOGENOM" id="CLU_865800_0_0_7"/>
<evidence type="ECO:0000259" key="2">
    <source>
        <dbReference type="SMART" id="SM00470"/>
    </source>
</evidence>
<proteinExistence type="inferred from homology"/>
<dbReference type="AlphaFoldDB" id="E4U3R8"/>
<dbReference type="SUPFAM" id="SSF110849">
    <property type="entry name" value="ParB/Sulfiredoxin"/>
    <property type="match status" value="1"/>
</dbReference>
<dbReference type="NCBIfam" id="TIGR00180">
    <property type="entry name" value="parB_part"/>
    <property type="match status" value="1"/>
</dbReference>
<dbReference type="Pfam" id="PF02195">
    <property type="entry name" value="ParB_N"/>
    <property type="match status" value="1"/>
</dbReference>
<evidence type="ECO:0000313" key="4">
    <source>
        <dbReference type="Proteomes" id="UP000008721"/>
    </source>
</evidence>